<dbReference type="InterPro" id="IPR036465">
    <property type="entry name" value="vWFA_dom_sf"/>
</dbReference>
<keyword evidence="12" id="KW-0812">Transmembrane</keyword>
<comment type="caution">
    <text evidence="15">The sequence shown here is derived from an EMBL/GenBank/DDBJ whole genome shotgun (WGS) entry which is preliminary data.</text>
</comment>
<dbReference type="InterPro" id="IPR013783">
    <property type="entry name" value="Ig-like_fold"/>
</dbReference>
<dbReference type="SUPFAM" id="SSF49265">
    <property type="entry name" value="Fibronectin type III"/>
    <property type="match status" value="1"/>
</dbReference>
<feature type="transmembrane region" description="Helical" evidence="12">
    <location>
        <begin position="16"/>
        <end position="34"/>
    </location>
</feature>
<evidence type="ECO:0000256" key="7">
    <source>
        <dbReference type="ARBA" id="ARBA00022869"/>
    </source>
</evidence>
<dbReference type="Proteomes" id="UP000593565">
    <property type="component" value="Unassembled WGS sequence"/>
</dbReference>
<dbReference type="Gene3D" id="2.60.40.10">
    <property type="entry name" value="Immunoglobulins"/>
    <property type="match status" value="2"/>
</dbReference>
<dbReference type="InterPro" id="IPR002035">
    <property type="entry name" value="VWF_A"/>
</dbReference>
<evidence type="ECO:0000313" key="16">
    <source>
        <dbReference type="Proteomes" id="UP000593565"/>
    </source>
</evidence>
<dbReference type="PRINTS" id="PR00453">
    <property type="entry name" value="VWFADOMAIN"/>
</dbReference>
<evidence type="ECO:0000259" key="14">
    <source>
        <dbReference type="PROSITE" id="PS50853"/>
    </source>
</evidence>
<dbReference type="GO" id="GO:0005604">
    <property type="term" value="C:basement membrane"/>
    <property type="evidence" value="ECO:0007669"/>
    <property type="project" value="UniProtKB-SubCell"/>
</dbReference>
<feature type="domain" description="VWFA" evidence="13">
    <location>
        <begin position="95"/>
        <end position="272"/>
    </location>
</feature>
<keyword evidence="5" id="KW-0732">Signal</keyword>
<evidence type="ECO:0000256" key="3">
    <source>
        <dbReference type="ARBA" id="ARBA00022530"/>
    </source>
</evidence>
<evidence type="ECO:0000256" key="11">
    <source>
        <dbReference type="ARBA" id="ARBA00046169"/>
    </source>
</evidence>
<evidence type="ECO:0000313" key="15">
    <source>
        <dbReference type="EMBL" id="KAF4078073.1"/>
    </source>
</evidence>
<evidence type="ECO:0000256" key="5">
    <source>
        <dbReference type="ARBA" id="ARBA00022729"/>
    </source>
</evidence>
<dbReference type="AlphaFoldDB" id="A0A7J6A5R0"/>
<feature type="domain" description="Fibronectin type-III" evidence="14">
    <location>
        <begin position="386"/>
        <end position="478"/>
    </location>
</feature>
<evidence type="ECO:0000256" key="4">
    <source>
        <dbReference type="ARBA" id="ARBA00022553"/>
    </source>
</evidence>
<dbReference type="PROSITE" id="PS50853">
    <property type="entry name" value="FN3"/>
    <property type="match status" value="2"/>
</dbReference>
<evidence type="ECO:0000256" key="1">
    <source>
        <dbReference type="ARBA" id="ARBA00004302"/>
    </source>
</evidence>
<proteinExistence type="predicted"/>
<dbReference type="Pfam" id="PF00041">
    <property type="entry name" value="fn3"/>
    <property type="match status" value="2"/>
</dbReference>
<evidence type="ECO:0000256" key="12">
    <source>
        <dbReference type="SAM" id="Phobius"/>
    </source>
</evidence>
<evidence type="ECO:0000256" key="8">
    <source>
        <dbReference type="ARBA" id="ARBA00023157"/>
    </source>
</evidence>
<keyword evidence="2" id="KW-0964">Secreted</keyword>
<keyword evidence="12" id="KW-0472">Membrane</keyword>
<comment type="function">
    <text evidence="11">Promotes matrix assembly. Involved in the organization of skeletal muscles and in the formation of neuromuscular junctions.</text>
</comment>
<comment type="subcellular location">
    <subcellularLocation>
        <location evidence="1">Secreted</location>
        <location evidence="1">Extracellular space</location>
        <location evidence="1">Extracellular matrix</location>
        <location evidence="1">Basement membrane</location>
    </subcellularLocation>
</comment>
<dbReference type="PANTHER" id="PTHR24020:SF77">
    <property type="entry name" value="VON WILLEBRAND FACTOR A DOMAIN-CONTAINING PROTEIN 1"/>
    <property type="match status" value="1"/>
</dbReference>
<dbReference type="PROSITE" id="PS50234">
    <property type="entry name" value="VWFA"/>
    <property type="match status" value="1"/>
</dbReference>
<dbReference type="InterPro" id="IPR050525">
    <property type="entry name" value="ECM_Assembly_Org"/>
</dbReference>
<organism evidence="15 16">
    <name type="scientific">Ameiurus melas</name>
    <name type="common">Black bullhead</name>
    <name type="synonym">Silurus melas</name>
    <dbReference type="NCBI Taxonomy" id="219545"/>
    <lineage>
        <taxon>Eukaryota</taxon>
        <taxon>Metazoa</taxon>
        <taxon>Chordata</taxon>
        <taxon>Craniata</taxon>
        <taxon>Vertebrata</taxon>
        <taxon>Euteleostomi</taxon>
        <taxon>Actinopterygii</taxon>
        <taxon>Neopterygii</taxon>
        <taxon>Teleostei</taxon>
        <taxon>Ostariophysi</taxon>
        <taxon>Siluriformes</taxon>
        <taxon>Ictaluridae</taxon>
        <taxon>Ameiurus</taxon>
    </lineage>
</organism>
<feature type="domain" description="Fibronectin type-III" evidence="14">
    <location>
        <begin position="277"/>
        <end position="383"/>
    </location>
</feature>
<dbReference type="EMBL" id="JAAGNN010000017">
    <property type="protein sequence ID" value="KAF4078073.1"/>
    <property type="molecule type" value="Genomic_DNA"/>
</dbReference>
<evidence type="ECO:0000256" key="2">
    <source>
        <dbReference type="ARBA" id="ARBA00022525"/>
    </source>
</evidence>
<dbReference type="SUPFAM" id="SSF53300">
    <property type="entry name" value="vWA-like"/>
    <property type="match status" value="1"/>
</dbReference>
<evidence type="ECO:0000256" key="10">
    <source>
        <dbReference type="ARBA" id="ARBA00029542"/>
    </source>
</evidence>
<keyword evidence="9" id="KW-0325">Glycoprotein</keyword>
<dbReference type="InterPro" id="IPR036116">
    <property type="entry name" value="FN3_sf"/>
</dbReference>
<dbReference type="CDD" id="cd00063">
    <property type="entry name" value="FN3"/>
    <property type="match status" value="2"/>
</dbReference>
<keyword evidence="12" id="KW-1133">Transmembrane helix</keyword>
<keyword evidence="4" id="KW-0597">Phosphoprotein</keyword>
<name>A0A7J6A5R0_AMEME</name>
<sequence>MRAGKGRNYRKEGGSWVNSVALALTLSICFWFRLPQDTALRVSQSTESVTTGNNTEKRAMEFRLVLTCLLFSFHLRAGKSQSSSSGSVLNCCEGDVLFLLDSSGSVSMFEFSHMLNFLSELVQPFSLGHGQVRMALLQVGTMPHLEFGFEAYSRQQDLQEALQRTQKLGGDTNTEEALLIAKEEVLKQGIQGGAREGLPRVLVWLTDGVEPGNVQQFMTELRNEGVYVLAVSTGRGNYQVLRDVVSPPAEDHLHFVDIEDMSIITEDLRNAIIEIIRAKRLQVQDITSTSAELHWRPALAGTGYYDIRFGPVHSGHTETSMGESGTDQSTAVIPYQRITRPGNSSSARLSNLRPDTTYNVSLILQSNLEAFNTLHTTFTTQPEIQSPVQVTVSESTMTSVRVSWGPLQPNSVQTYQVEYSTLPTGKLHVLTVNNRQNSTVLTNLQPGTQYLVTVSASYFSGKEKAISVKACTQEVLPALADLHLTTVGNDSVLVKWKGGAEGLRGYWLTWEGESIRSSRQRSTLYLPPHLLSTTLTHMPSDARVCVSPVYKSARGEGLCCTAHFGSAAFTWSHNL</sequence>
<evidence type="ECO:0000256" key="9">
    <source>
        <dbReference type="ARBA" id="ARBA00023180"/>
    </source>
</evidence>
<dbReference type="InterPro" id="IPR003961">
    <property type="entry name" value="FN3_dom"/>
</dbReference>
<keyword evidence="3" id="KW-0272">Extracellular matrix</keyword>
<dbReference type="Gene3D" id="3.40.50.410">
    <property type="entry name" value="von Willebrand factor, type A domain"/>
    <property type="match status" value="1"/>
</dbReference>
<protein>
    <recommendedName>
        <fullName evidence="10">von Willebrand factor A domain-containing protein 1</fullName>
    </recommendedName>
</protein>
<evidence type="ECO:0000256" key="6">
    <source>
        <dbReference type="ARBA" id="ARBA00022737"/>
    </source>
</evidence>
<accession>A0A7J6A5R0</accession>
<dbReference type="Pfam" id="PF00092">
    <property type="entry name" value="VWA"/>
    <property type="match status" value="1"/>
</dbReference>
<dbReference type="PANTHER" id="PTHR24020">
    <property type="entry name" value="COLLAGEN ALPHA"/>
    <property type="match status" value="1"/>
</dbReference>
<keyword evidence="6" id="KW-0677">Repeat</keyword>
<dbReference type="FunFam" id="2.60.40.10:FF:000638">
    <property type="entry name" value="von Willebrand factor A domain-containing 1"/>
    <property type="match status" value="1"/>
</dbReference>
<reference evidence="15 16" key="1">
    <citation type="submission" date="2020-02" db="EMBL/GenBank/DDBJ databases">
        <title>A chromosome-scale genome assembly of the black bullhead catfish (Ameiurus melas).</title>
        <authorList>
            <person name="Wen M."/>
            <person name="Zham M."/>
            <person name="Cabau C."/>
            <person name="Klopp C."/>
            <person name="Donnadieu C."/>
            <person name="Roques C."/>
            <person name="Bouchez O."/>
            <person name="Lampietro C."/>
            <person name="Jouanno E."/>
            <person name="Herpin A."/>
            <person name="Louis A."/>
            <person name="Berthelot C."/>
            <person name="Parey E."/>
            <person name="Roest-Crollius H."/>
            <person name="Braasch I."/>
            <person name="Postlethwait J."/>
            <person name="Robinson-Rechavi M."/>
            <person name="Echchiki A."/>
            <person name="Begum T."/>
            <person name="Montfort J."/>
            <person name="Schartl M."/>
            <person name="Bobe J."/>
            <person name="Guiguen Y."/>
        </authorList>
    </citation>
    <scope>NUCLEOTIDE SEQUENCE [LARGE SCALE GENOMIC DNA]</scope>
    <source>
        <strain evidence="15">M_S1</strain>
        <tissue evidence="15">Blood</tissue>
    </source>
</reference>
<dbReference type="SMART" id="SM00060">
    <property type="entry name" value="FN3"/>
    <property type="match status" value="3"/>
</dbReference>
<keyword evidence="7" id="KW-0084">Basement membrane</keyword>
<dbReference type="SMART" id="SM00327">
    <property type="entry name" value="VWA"/>
    <property type="match status" value="1"/>
</dbReference>
<keyword evidence="8" id="KW-1015">Disulfide bond</keyword>
<gene>
    <name evidence="15" type="ORF">AMELA_G00195270</name>
</gene>
<keyword evidence="16" id="KW-1185">Reference proteome</keyword>
<evidence type="ECO:0000259" key="13">
    <source>
        <dbReference type="PROSITE" id="PS50234"/>
    </source>
</evidence>